<dbReference type="InterPro" id="IPR018294">
    <property type="entry name" value="ISPD_synthase_CS"/>
</dbReference>
<dbReference type="PANTHER" id="PTHR32125">
    <property type="entry name" value="2-C-METHYL-D-ERYTHRITOL 4-PHOSPHATE CYTIDYLYLTRANSFERASE, CHLOROPLASTIC"/>
    <property type="match status" value="1"/>
</dbReference>
<dbReference type="PANTHER" id="PTHR32125:SF4">
    <property type="entry name" value="2-C-METHYL-D-ERYTHRITOL 4-PHOSPHATE CYTIDYLYLTRANSFERASE, CHLOROPLASTIC"/>
    <property type="match status" value="1"/>
</dbReference>
<dbReference type="NCBIfam" id="TIGR00453">
    <property type="entry name" value="ispD"/>
    <property type="match status" value="1"/>
</dbReference>
<accession>A0ABU9GSR6</accession>
<dbReference type="CDD" id="cd02516">
    <property type="entry name" value="CDP-ME_synthetase"/>
    <property type="match status" value="1"/>
</dbReference>
<dbReference type="PROSITE" id="PS01295">
    <property type="entry name" value="ISPD"/>
    <property type="match status" value="1"/>
</dbReference>
<protein>
    <recommendedName>
        <fullName evidence="7">2-C-methyl-D-erythritol 4-phosphate cytidylyltransferase</fullName>
        <ecNumber evidence="7">2.7.7.60</ecNumber>
    </recommendedName>
    <alternativeName>
        <fullName evidence="7">4-diphosphocytidyl-2C-methyl-D-erythritol synthase</fullName>
    </alternativeName>
    <alternativeName>
        <fullName evidence="7">MEP cytidylyltransferase</fullName>
        <shortName evidence="7">MCT</shortName>
    </alternativeName>
</protein>
<feature type="site" description="Positions MEP for the nucleophilic attack" evidence="7">
    <location>
        <position position="209"/>
    </location>
</feature>
<comment type="caution">
    <text evidence="8">The sequence shown here is derived from an EMBL/GenBank/DDBJ whole genome shotgun (WGS) entry which is preliminary data.</text>
</comment>
<reference evidence="8 9" key="1">
    <citation type="submission" date="2024-02" db="EMBL/GenBank/DDBJ databases">
        <title>Bacteria isolated from the canopy kelp, Nereocystis luetkeana.</title>
        <authorList>
            <person name="Pfister C.A."/>
            <person name="Younker I.T."/>
            <person name="Light S.H."/>
        </authorList>
    </citation>
    <scope>NUCLEOTIDE SEQUENCE [LARGE SCALE GENOMIC DNA]</scope>
    <source>
        <strain evidence="8 9">TI.1.05</strain>
    </source>
</reference>
<evidence type="ECO:0000313" key="8">
    <source>
        <dbReference type="EMBL" id="MEL0630363.1"/>
    </source>
</evidence>
<evidence type="ECO:0000256" key="6">
    <source>
        <dbReference type="ARBA" id="ARBA00023229"/>
    </source>
</evidence>
<comment type="similarity">
    <text evidence="3 7">Belongs to the IspD/TarI cytidylyltransferase family. IspD subfamily.</text>
</comment>
<dbReference type="EMBL" id="JBAKAZ010000052">
    <property type="protein sequence ID" value="MEL0630363.1"/>
    <property type="molecule type" value="Genomic_DNA"/>
</dbReference>
<dbReference type="RefSeq" id="WP_341598492.1">
    <property type="nucleotide sequence ID" value="NZ_JBAKAZ010000052.1"/>
</dbReference>
<evidence type="ECO:0000256" key="2">
    <source>
        <dbReference type="ARBA" id="ARBA00004787"/>
    </source>
</evidence>
<dbReference type="InterPro" id="IPR050088">
    <property type="entry name" value="IspD/TarI_cytidylyltransf_bact"/>
</dbReference>
<dbReference type="InterPro" id="IPR001228">
    <property type="entry name" value="IspD"/>
</dbReference>
<organism evidence="8 9">
    <name type="scientific">Psychromonas aquatilis</name>
    <dbReference type="NCBI Taxonomy" id="2005072"/>
    <lineage>
        <taxon>Bacteria</taxon>
        <taxon>Pseudomonadati</taxon>
        <taxon>Pseudomonadota</taxon>
        <taxon>Gammaproteobacteria</taxon>
        <taxon>Alteromonadales</taxon>
        <taxon>Psychromonadaceae</taxon>
        <taxon>Psychromonas</taxon>
    </lineage>
</organism>
<dbReference type="SUPFAM" id="SSF53448">
    <property type="entry name" value="Nucleotide-diphospho-sugar transferases"/>
    <property type="match status" value="1"/>
</dbReference>
<proteinExistence type="inferred from homology"/>
<dbReference type="GO" id="GO:0050518">
    <property type="term" value="F:2-C-methyl-D-erythritol 4-phosphate cytidylyltransferase activity"/>
    <property type="evidence" value="ECO:0007669"/>
    <property type="project" value="UniProtKB-EC"/>
</dbReference>
<comment type="catalytic activity">
    <reaction evidence="1 7">
        <text>2-C-methyl-D-erythritol 4-phosphate + CTP + H(+) = 4-CDP-2-C-methyl-D-erythritol + diphosphate</text>
        <dbReference type="Rhea" id="RHEA:13429"/>
        <dbReference type="ChEBI" id="CHEBI:15378"/>
        <dbReference type="ChEBI" id="CHEBI:33019"/>
        <dbReference type="ChEBI" id="CHEBI:37563"/>
        <dbReference type="ChEBI" id="CHEBI:57823"/>
        <dbReference type="ChEBI" id="CHEBI:58262"/>
        <dbReference type="EC" id="2.7.7.60"/>
    </reaction>
</comment>
<evidence type="ECO:0000313" key="9">
    <source>
        <dbReference type="Proteomes" id="UP001369082"/>
    </source>
</evidence>
<evidence type="ECO:0000256" key="4">
    <source>
        <dbReference type="ARBA" id="ARBA00022679"/>
    </source>
</evidence>
<evidence type="ECO:0000256" key="7">
    <source>
        <dbReference type="HAMAP-Rule" id="MF_00108"/>
    </source>
</evidence>
<comment type="function">
    <text evidence="7">Catalyzes the formation of 4-diphosphocytidyl-2-C-methyl-D-erythritol from CTP and 2-C-methyl-D-erythritol 4-phosphate (MEP).</text>
</comment>
<gene>
    <name evidence="7 8" type="primary">ispD</name>
    <name evidence="8" type="ORF">V6256_12170</name>
</gene>
<feature type="site" description="Transition state stabilizer" evidence="7">
    <location>
        <position position="25"/>
    </location>
</feature>
<dbReference type="InterPro" id="IPR029044">
    <property type="entry name" value="Nucleotide-diphossugar_trans"/>
</dbReference>
<evidence type="ECO:0000256" key="1">
    <source>
        <dbReference type="ARBA" id="ARBA00001282"/>
    </source>
</evidence>
<feature type="site" description="Positions MEP for the nucleophilic attack" evidence="7">
    <location>
        <position position="154"/>
    </location>
</feature>
<evidence type="ECO:0000256" key="5">
    <source>
        <dbReference type="ARBA" id="ARBA00022695"/>
    </source>
</evidence>
<dbReference type="InterPro" id="IPR034683">
    <property type="entry name" value="IspD/TarI"/>
</dbReference>
<keyword evidence="4 7" id="KW-0808">Transferase</keyword>
<comment type="pathway">
    <text evidence="2 7">Isoprenoid biosynthesis; isopentenyl diphosphate biosynthesis via DXP pathway; isopentenyl diphosphate from 1-deoxy-D-xylulose 5-phosphate: step 2/6.</text>
</comment>
<keyword evidence="9" id="KW-1185">Reference proteome</keyword>
<sequence length="234" mass="26056">MSDPCFSVVIPAAGIGKRVGADIPKQYLTVLDSTIIEHTLKPFIEHADIQRVVVSVSEDDQWFAHLKVATHPKLTVVKGGKERVDSVLSALKALPETDYVLVHDAARPCIQSSDIDKLMAHARETNSGAMLAYRVRDTMKRSDQFNHIKKTVDRENLWHALTPQMFNNKQLIDAISGVQQQHLITDEASAIELAGGQVTIIEGRSDNLKVTQSEDLLLAEFYLSKFNSLVKEKI</sequence>
<dbReference type="Gene3D" id="3.90.550.10">
    <property type="entry name" value="Spore Coat Polysaccharide Biosynthesis Protein SpsA, Chain A"/>
    <property type="match status" value="1"/>
</dbReference>
<dbReference type="Pfam" id="PF01128">
    <property type="entry name" value="IspD"/>
    <property type="match status" value="1"/>
</dbReference>
<feature type="site" description="Transition state stabilizer" evidence="7">
    <location>
        <position position="18"/>
    </location>
</feature>
<keyword evidence="6 7" id="KW-0414">Isoprene biosynthesis</keyword>
<dbReference type="Proteomes" id="UP001369082">
    <property type="component" value="Unassembled WGS sequence"/>
</dbReference>
<dbReference type="HAMAP" id="MF_00108">
    <property type="entry name" value="IspD"/>
    <property type="match status" value="1"/>
</dbReference>
<name>A0ABU9GSR6_9GAMM</name>
<dbReference type="EC" id="2.7.7.60" evidence="7"/>
<keyword evidence="5 7" id="KW-0548">Nucleotidyltransferase</keyword>
<evidence type="ECO:0000256" key="3">
    <source>
        <dbReference type="ARBA" id="ARBA00009789"/>
    </source>
</evidence>